<dbReference type="KEGG" id="pmar:B0X71_08980"/>
<dbReference type="Proteomes" id="UP000188184">
    <property type="component" value="Chromosome"/>
</dbReference>
<dbReference type="InterPro" id="IPR002508">
    <property type="entry name" value="MurNAc-LAA_cat"/>
</dbReference>
<proteinExistence type="predicted"/>
<dbReference type="Pfam" id="PF01520">
    <property type="entry name" value="Amidase_3"/>
    <property type="match status" value="1"/>
</dbReference>
<dbReference type="Gene3D" id="3.40.630.40">
    <property type="entry name" value="Zn-dependent exopeptidases"/>
    <property type="match status" value="1"/>
</dbReference>
<accession>A0A1Q2KYC3</accession>
<dbReference type="SUPFAM" id="SSF53187">
    <property type="entry name" value="Zn-dependent exopeptidases"/>
    <property type="match status" value="1"/>
</dbReference>
<dbReference type="AlphaFoldDB" id="A0A1Q2KYC3"/>
<dbReference type="CDD" id="cd02696">
    <property type="entry name" value="MurNAc-LAA"/>
    <property type="match status" value="1"/>
</dbReference>
<name>A0A1Q2KYC3_9BACL</name>
<dbReference type="OrthoDB" id="9806267at2"/>
<evidence type="ECO:0000313" key="2">
    <source>
        <dbReference type="EMBL" id="AQQ53201.1"/>
    </source>
</evidence>
<evidence type="ECO:0000259" key="1">
    <source>
        <dbReference type="SMART" id="SM00646"/>
    </source>
</evidence>
<dbReference type="EMBL" id="CP019640">
    <property type="protein sequence ID" value="AQQ53201.1"/>
    <property type="molecule type" value="Genomic_DNA"/>
</dbReference>
<reference evidence="2 3" key="1">
    <citation type="submission" date="2017-02" db="EMBL/GenBank/DDBJ databases">
        <title>The complete genomic sequence of a novel cold adapted crude oil-degrading bacterium Planococcus qaidamina Y42.</title>
        <authorList>
            <person name="Yang R."/>
        </authorList>
    </citation>
    <scope>NUCLEOTIDE SEQUENCE [LARGE SCALE GENOMIC DNA]</scope>
    <source>
        <strain evidence="2 3">Y42</strain>
    </source>
</reference>
<keyword evidence="3" id="KW-1185">Reference proteome</keyword>
<dbReference type="GO" id="GO:0008745">
    <property type="term" value="F:N-acetylmuramoyl-L-alanine amidase activity"/>
    <property type="evidence" value="ECO:0007669"/>
    <property type="project" value="InterPro"/>
</dbReference>
<dbReference type="GO" id="GO:0009253">
    <property type="term" value="P:peptidoglycan catabolic process"/>
    <property type="evidence" value="ECO:0007669"/>
    <property type="project" value="InterPro"/>
</dbReference>
<dbReference type="SMART" id="SM00646">
    <property type="entry name" value="Ami_3"/>
    <property type="match status" value="1"/>
</dbReference>
<dbReference type="RefSeq" id="WP_077589087.1">
    <property type="nucleotide sequence ID" value="NZ_CP019640.1"/>
</dbReference>
<feature type="domain" description="MurNAc-LAA" evidence="1">
    <location>
        <begin position="1"/>
        <end position="99"/>
    </location>
</feature>
<sequence>MRNLRKFRFYYAGAYAASPYVAESRASAIFLQARIRETWNLKNRGVNPFGYGNLHVLRENTKPAAFVETGFIDSSADIQYLKSDFERKRMGCALYLGVLDYFYHYKGRQDVLPLYNAVDGTTSKRLH</sequence>
<gene>
    <name evidence="2" type="ORF">B0X71_08980</name>
</gene>
<organism evidence="2 3">
    <name type="scientific">Planococcus lenghuensis</name>
    <dbReference type="NCBI Taxonomy" id="2213202"/>
    <lineage>
        <taxon>Bacteria</taxon>
        <taxon>Bacillati</taxon>
        <taxon>Bacillota</taxon>
        <taxon>Bacilli</taxon>
        <taxon>Bacillales</taxon>
        <taxon>Caryophanaceae</taxon>
        <taxon>Planococcus</taxon>
    </lineage>
</organism>
<evidence type="ECO:0000313" key="3">
    <source>
        <dbReference type="Proteomes" id="UP000188184"/>
    </source>
</evidence>
<protein>
    <recommendedName>
        <fullName evidence="1">MurNAc-LAA domain-containing protein</fullName>
    </recommendedName>
</protein>